<name>A0A6J5M499_9CAUD</name>
<accession>A0A6J5M499</accession>
<sequence length="103" mass="11649">MENPTFRKSVAHADGDGGLVIQTAQDVSAIIEQNKREFNSYDERAKWSGELYGNKIASIPVTAIDDLNKQGIMRGYHVVDNTRFAMWLNNPDNRAWRTRPGVI</sequence>
<organism evidence="1">
    <name type="scientific">uncultured Caudovirales phage</name>
    <dbReference type="NCBI Taxonomy" id="2100421"/>
    <lineage>
        <taxon>Viruses</taxon>
        <taxon>Duplodnaviria</taxon>
        <taxon>Heunggongvirae</taxon>
        <taxon>Uroviricota</taxon>
        <taxon>Caudoviricetes</taxon>
        <taxon>Peduoviridae</taxon>
        <taxon>Maltschvirus</taxon>
        <taxon>Maltschvirus maltsch</taxon>
    </lineage>
</organism>
<dbReference type="EMBL" id="LR796390">
    <property type="protein sequence ID" value="CAB4141614.1"/>
    <property type="molecule type" value="Genomic_DNA"/>
</dbReference>
<reference evidence="1" key="1">
    <citation type="submission" date="2020-04" db="EMBL/GenBank/DDBJ databases">
        <authorList>
            <person name="Chiriac C."/>
            <person name="Salcher M."/>
            <person name="Ghai R."/>
            <person name="Kavagutti S V."/>
        </authorList>
    </citation>
    <scope>NUCLEOTIDE SEQUENCE</scope>
</reference>
<evidence type="ECO:0000313" key="1">
    <source>
        <dbReference type="EMBL" id="CAB4141614.1"/>
    </source>
</evidence>
<protein>
    <submittedName>
        <fullName evidence="1">Uncharacterized protein</fullName>
    </submittedName>
</protein>
<gene>
    <name evidence="1" type="ORF">UFOVP415_52</name>
</gene>
<proteinExistence type="predicted"/>